<evidence type="ECO:0000313" key="1">
    <source>
        <dbReference type="EMBL" id="MCA9378870.1"/>
    </source>
</evidence>
<dbReference type="InterPro" id="IPR008928">
    <property type="entry name" value="6-hairpin_glycosidase_sf"/>
</dbReference>
<evidence type="ECO:0000313" key="2">
    <source>
        <dbReference type="Proteomes" id="UP000760819"/>
    </source>
</evidence>
<dbReference type="EMBL" id="JAGQLI010000022">
    <property type="protein sequence ID" value="MCA9378870.1"/>
    <property type="molecule type" value="Genomic_DNA"/>
</dbReference>
<sequence>MAKVTYQELIDQHLEILKGLQYDSGLFSASKKDVGTGYNKSWLRDNFYECLAFEVIGDWDTVEKTYDAILQIFLKHEDKIDWAIENKPSSTYQYIHARYNPETFDEFWEEWG</sequence>
<accession>A0A955I4R1</accession>
<dbReference type="Proteomes" id="UP000760819">
    <property type="component" value="Unassembled WGS sequence"/>
</dbReference>
<feature type="non-terminal residue" evidence="1">
    <location>
        <position position="112"/>
    </location>
</feature>
<dbReference type="AlphaFoldDB" id="A0A955I4R1"/>
<comment type="caution">
    <text evidence="1">The sequence shown here is derived from an EMBL/GenBank/DDBJ whole genome shotgun (WGS) entry which is preliminary data.</text>
</comment>
<proteinExistence type="predicted"/>
<reference evidence="1" key="1">
    <citation type="submission" date="2020-04" db="EMBL/GenBank/DDBJ databases">
        <authorList>
            <person name="Zhang T."/>
        </authorList>
    </citation>
    <scope>NUCLEOTIDE SEQUENCE</scope>
    <source>
        <strain evidence="1">HKST-UBA12</strain>
    </source>
</reference>
<name>A0A955I4R1_9BACT</name>
<organism evidence="1 2">
    <name type="scientific">Candidatus Dojkabacteria bacterium</name>
    <dbReference type="NCBI Taxonomy" id="2099670"/>
    <lineage>
        <taxon>Bacteria</taxon>
        <taxon>Candidatus Dojkabacteria</taxon>
    </lineage>
</organism>
<protein>
    <submittedName>
        <fullName evidence="1">Protein phosphatase 2C family protein</fullName>
    </submittedName>
</protein>
<gene>
    <name evidence="1" type="ORF">KC640_00430</name>
</gene>
<reference evidence="1" key="2">
    <citation type="journal article" date="2021" name="Microbiome">
        <title>Successional dynamics and alternative stable states in a saline activated sludge microbial community over 9 years.</title>
        <authorList>
            <person name="Wang Y."/>
            <person name="Ye J."/>
            <person name="Ju F."/>
            <person name="Liu L."/>
            <person name="Boyd J.A."/>
            <person name="Deng Y."/>
            <person name="Parks D.H."/>
            <person name="Jiang X."/>
            <person name="Yin X."/>
            <person name="Woodcroft B.J."/>
            <person name="Tyson G.W."/>
            <person name="Hugenholtz P."/>
            <person name="Polz M.F."/>
            <person name="Zhang T."/>
        </authorList>
    </citation>
    <scope>NUCLEOTIDE SEQUENCE</scope>
    <source>
        <strain evidence="1">HKST-UBA12</strain>
    </source>
</reference>
<dbReference type="SUPFAM" id="SSF48208">
    <property type="entry name" value="Six-hairpin glycosidases"/>
    <property type="match status" value="1"/>
</dbReference>
<dbReference type="InterPro" id="IPR012341">
    <property type="entry name" value="6hp_glycosidase-like_sf"/>
</dbReference>
<dbReference type="Gene3D" id="1.50.10.10">
    <property type="match status" value="1"/>
</dbReference>
<dbReference type="GO" id="GO:0005975">
    <property type="term" value="P:carbohydrate metabolic process"/>
    <property type="evidence" value="ECO:0007669"/>
    <property type="project" value="InterPro"/>
</dbReference>